<evidence type="ECO:0000313" key="3">
    <source>
        <dbReference type="EMBL" id="EGR33402.1"/>
    </source>
</evidence>
<proteinExistence type="predicted"/>
<gene>
    <name evidence="3" type="ORF">IMG5_054300</name>
</gene>
<sequence length="272" mass="31766">MGKPLTEDLIKQKTKTEAIHLVKNLNLWGQELDDLHVLKGMPNLEVLSLSVNQISSLKYIKCCLKIKELYLRKNSIQDITEIRHLVNLPELKVLWLCDNPCANIPNYRETVIKSLPNLQKLDNTPITQEEINQAQAFNVDFIDLSRNNSSCSQKNTPPNNIIKISKLINQMIINMEYKIIIYIIKYIQILINKQIPNNNFIDNEKNMNKNQNIVIAILSLVKELDSNSLEIIKRDIDKRLRQINLTIDIDIQDFIYYLDSNLLFQMDFQFIE</sequence>
<organism evidence="3 4">
    <name type="scientific">Ichthyophthirius multifiliis</name>
    <name type="common">White spot disease agent</name>
    <name type="synonym">Ich</name>
    <dbReference type="NCBI Taxonomy" id="5932"/>
    <lineage>
        <taxon>Eukaryota</taxon>
        <taxon>Sar</taxon>
        <taxon>Alveolata</taxon>
        <taxon>Ciliophora</taxon>
        <taxon>Intramacronucleata</taxon>
        <taxon>Oligohymenophorea</taxon>
        <taxon>Hymenostomatida</taxon>
        <taxon>Ophryoglenina</taxon>
        <taxon>Ichthyophthirius</taxon>
    </lineage>
</organism>
<dbReference type="AlphaFoldDB" id="G0QN04"/>
<dbReference type="eggNOG" id="KOG2123">
    <property type="taxonomic scope" value="Eukaryota"/>
</dbReference>
<dbReference type="EC" id="3.1.3.16" evidence="3"/>
<dbReference type="RefSeq" id="XP_004037388.1">
    <property type="nucleotide sequence ID" value="XM_004037340.1"/>
</dbReference>
<evidence type="ECO:0000256" key="2">
    <source>
        <dbReference type="ARBA" id="ARBA00022737"/>
    </source>
</evidence>
<dbReference type="PROSITE" id="PS51450">
    <property type="entry name" value="LRR"/>
    <property type="match status" value="2"/>
</dbReference>
<dbReference type="Pfam" id="PF14580">
    <property type="entry name" value="LRR_9"/>
    <property type="match status" value="1"/>
</dbReference>
<dbReference type="InParanoid" id="G0QN04"/>
<dbReference type="GeneID" id="14909577"/>
<dbReference type="Gene3D" id="3.80.10.10">
    <property type="entry name" value="Ribonuclease Inhibitor"/>
    <property type="match status" value="1"/>
</dbReference>
<accession>G0QN04</accession>
<dbReference type="OrthoDB" id="1517790at2759"/>
<protein>
    <submittedName>
        <fullName evidence="3">Leucine rich repeat protein</fullName>
        <ecNumber evidence="3">3.1.3.16</ecNumber>
    </submittedName>
</protein>
<keyword evidence="1" id="KW-0433">Leucine-rich repeat</keyword>
<dbReference type="GO" id="GO:0004722">
    <property type="term" value="F:protein serine/threonine phosphatase activity"/>
    <property type="evidence" value="ECO:0007669"/>
    <property type="project" value="UniProtKB-EC"/>
</dbReference>
<keyword evidence="4" id="KW-1185">Reference proteome</keyword>
<dbReference type="Proteomes" id="UP000008983">
    <property type="component" value="Unassembled WGS sequence"/>
</dbReference>
<dbReference type="InterPro" id="IPR001611">
    <property type="entry name" value="Leu-rich_rpt"/>
</dbReference>
<dbReference type="PANTHER" id="PTHR18849:SF0">
    <property type="entry name" value="CILIA- AND FLAGELLA-ASSOCIATED PROTEIN 410-RELATED"/>
    <property type="match status" value="1"/>
</dbReference>
<reference evidence="3 4" key="1">
    <citation type="submission" date="2011-07" db="EMBL/GenBank/DDBJ databases">
        <authorList>
            <person name="Coyne R."/>
            <person name="Brami D."/>
            <person name="Johnson J."/>
            <person name="Hostetler J."/>
            <person name="Hannick L."/>
            <person name="Clark T."/>
            <person name="Cassidy-Hanley D."/>
            <person name="Inman J."/>
        </authorList>
    </citation>
    <scope>NUCLEOTIDE SEQUENCE [LARGE SCALE GENOMIC DNA]</scope>
    <source>
        <strain evidence="3 4">G5</strain>
    </source>
</reference>
<dbReference type="FunFam" id="3.80.10.10:FF:000094">
    <property type="entry name" value="protein C21orf2 isoform X1"/>
    <property type="match status" value="1"/>
</dbReference>
<name>G0QN04_ICHMU</name>
<keyword evidence="3" id="KW-0378">Hydrolase</keyword>
<dbReference type="InterPro" id="IPR032675">
    <property type="entry name" value="LRR_dom_sf"/>
</dbReference>
<keyword evidence="2" id="KW-0677">Repeat</keyword>
<dbReference type="OMA" id="RDAVICN"/>
<dbReference type="EMBL" id="GL983457">
    <property type="protein sequence ID" value="EGR33402.1"/>
    <property type="molecule type" value="Genomic_DNA"/>
</dbReference>
<dbReference type="GO" id="GO:0036064">
    <property type="term" value="C:ciliary basal body"/>
    <property type="evidence" value="ECO:0007669"/>
    <property type="project" value="UniProtKB-ARBA"/>
</dbReference>
<evidence type="ECO:0000256" key="1">
    <source>
        <dbReference type="ARBA" id="ARBA00022614"/>
    </source>
</evidence>
<dbReference type="PANTHER" id="PTHR18849">
    <property type="entry name" value="LEUCINE RICH REPEAT PROTEIN"/>
    <property type="match status" value="1"/>
</dbReference>
<evidence type="ECO:0000313" key="4">
    <source>
        <dbReference type="Proteomes" id="UP000008983"/>
    </source>
</evidence>
<dbReference type="SUPFAM" id="SSF52058">
    <property type="entry name" value="L domain-like"/>
    <property type="match status" value="1"/>
</dbReference>